<dbReference type="EMBL" id="CP097636">
    <property type="protein sequence ID" value="URI10680.1"/>
    <property type="molecule type" value="Genomic_DNA"/>
</dbReference>
<feature type="signal peptide" evidence="1">
    <location>
        <begin position="1"/>
        <end position="30"/>
    </location>
</feature>
<feature type="chain" id="PRO_5046053923" description="Phosphoribosyl-AMP cyclohydrolase" evidence="1">
    <location>
        <begin position="31"/>
        <end position="194"/>
    </location>
</feature>
<evidence type="ECO:0000313" key="2">
    <source>
        <dbReference type="EMBL" id="URI10680.1"/>
    </source>
</evidence>
<keyword evidence="1" id="KW-0732">Signal</keyword>
<reference evidence="2" key="1">
    <citation type="submission" date="2022-05" db="EMBL/GenBank/DDBJ databases">
        <title>An RpoN-dependent PEP-CTERM gene is involved in floc formation of an Aquincola tertiaricarbonis strain.</title>
        <authorList>
            <person name="Qiu D."/>
            <person name="Xia M."/>
        </authorList>
    </citation>
    <scope>NUCLEOTIDE SEQUENCE</scope>
    <source>
        <strain evidence="2">RN12</strain>
    </source>
</reference>
<evidence type="ECO:0000313" key="3">
    <source>
        <dbReference type="Proteomes" id="UP001056201"/>
    </source>
</evidence>
<gene>
    <name evidence="2" type="ORF">MW290_16955</name>
</gene>
<name>A0ABY4SEU5_AQUTE</name>
<proteinExistence type="predicted"/>
<dbReference type="InterPro" id="IPR032710">
    <property type="entry name" value="NTF2-like_dom_sf"/>
</dbReference>
<dbReference type="RefSeq" id="WP_250198885.1">
    <property type="nucleotide sequence ID" value="NZ_CP097636.1"/>
</dbReference>
<dbReference type="Proteomes" id="UP001056201">
    <property type="component" value="Chromosome 2"/>
</dbReference>
<dbReference type="Gene3D" id="3.10.450.50">
    <property type="match status" value="1"/>
</dbReference>
<organism evidence="2 3">
    <name type="scientific">Aquincola tertiaricarbonis</name>
    <dbReference type="NCBI Taxonomy" id="391953"/>
    <lineage>
        <taxon>Bacteria</taxon>
        <taxon>Pseudomonadati</taxon>
        <taxon>Pseudomonadota</taxon>
        <taxon>Betaproteobacteria</taxon>
        <taxon>Burkholderiales</taxon>
        <taxon>Sphaerotilaceae</taxon>
        <taxon>Aquincola</taxon>
    </lineage>
</organism>
<accession>A0ABY4SEU5</accession>
<evidence type="ECO:0008006" key="4">
    <source>
        <dbReference type="Google" id="ProtNLM"/>
    </source>
</evidence>
<sequence>MTDRSIHPRHLRWQAAAWMTLALAALPAAAKPPILNNTVQEQEVLAAQQAWGEALVAISKTYETQGREAAKTLAGKVIDGAYGYQMGPVLFKPTLTTAPQTFRTTREGALAYFVGGDKAYPNDTGFALKGWQKVEVTNVGMVIAANTATTMGNVTFTDREGKRTTVDKTWQFLKDDSGKLRIVVHHSSLPYAAP</sequence>
<evidence type="ECO:0000256" key="1">
    <source>
        <dbReference type="SAM" id="SignalP"/>
    </source>
</evidence>
<protein>
    <recommendedName>
        <fullName evidence="4">Phosphoribosyl-AMP cyclohydrolase</fullName>
    </recommendedName>
</protein>
<dbReference type="InterPro" id="IPR016878">
    <property type="entry name" value="MICAH-like"/>
</dbReference>
<dbReference type="PIRSF" id="PIRSF028288">
    <property type="entry name" value="UCP028288"/>
    <property type="match status" value="1"/>
</dbReference>
<dbReference type="SUPFAM" id="SSF54427">
    <property type="entry name" value="NTF2-like"/>
    <property type="match status" value="1"/>
</dbReference>
<keyword evidence="3" id="KW-1185">Reference proteome</keyword>